<dbReference type="InterPro" id="IPR015915">
    <property type="entry name" value="Kelch-typ_b-propeller"/>
</dbReference>
<protein>
    <recommendedName>
        <fullName evidence="3">F-box domain-containing protein</fullName>
    </recommendedName>
</protein>
<organism evidence="1 2">
    <name type="scientific">Cyclotella cryptica</name>
    <dbReference type="NCBI Taxonomy" id="29204"/>
    <lineage>
        <taxon>Eukaryota</taxon>
        <taxon>Sar</taxon>
        <taxon>Stramenopiles</taxon>
        <taxon>Ochrophyta</taxon>
        <taxon>Bacillariophyta</taxon>
        <taxon>Coscinodiscophyceae</taxon>
        <taxon>Thalassiosirophycidae</taxon>
        <taxon>Stephanodiscales</taxon>
        <taxon>Stephanodiscaceae</taxon>
        <taxon>Cyclotella</taxon>
    </lineage>
</organism>
<dbReference type="EMBL" id="JABMIG020000010">
    <property type="protein sequence ID" value="KAL3804035.1"/>
    <property type="molecule type" value="Genomic_DNA"/>
</dbReference>
<gene>
    <name evidence="1" type="ORF">HJC23_006426</name>
</gene>
<keyword evidence="2" id="KW-1185">Reference proteome</keyword>
<dbReference type="Proteomes" id="UP001516023">
    <property type="component" value="Unassembled WGS sequence"/>
</dbReference>
<comment type="caution">
    <text evidence="1">The sequence shown here is derived from an EMBL/GenBank/DDBJ whole genome shotgun (WGS) entry which is preliminary data.</text>
</comment>
<evidence type="ECO:0008006" key="3">
    <source>
        <dbReference type="Google" id="ProtNLM"/>
    </source>
</evidence>
<accession>A0ABD3QUT4</accession>
<sequence length="456" mass="51464">MDAEYGWANLMPSDWLVSKTFPFITIHDLRSLRAVNTNLKSSIDLFVDSLPGNFQAIFGMRAFSVLASYLSMNDFCNLNVVSKGCRFSVRVYSTSLPRDVRALVSAWCEEHPSALLIYSLQCFQPERPELVLYHPPFLKLSLGPMTFDKGKMKLKGQPLEEIRVNNFPPLNLGRTKPFVCETNDSGSEIFYCGGESFVEGYHDETWLSPIHVNHAYSATSGLFDTKTGLWRELPPMPEPRSGGVACRIGRRVLIFGGIKPLMHMFGVNLHVRPASDFVFVFDLDEERWITDHGFEDFQGGNDEHECQAAVAVDTDKVVIIRRQQVLLLNTKSKEWNQLPHLPMRVGAVIACHTVTYTGLLGAALIAVGKRSWAKLVILYDGGGNVEGTQWELEPDLRALGLKMMRFHRNTVQVFSGNSWEWMASDDITRHSFYEGHLFTMLSNQLPAVGFVKYTLN</sequence>
<dbReference type="SUPFAM" id="SSF117281">
    <property type="entry name" value="Kelch motif"/>
    <property type="match status" value="1"/>
</dbReference>
<reference evidence="1 2" key="1">
    <citation type="journal article" date="2020" name="G3 (Bethesda)">
        <title>Improved Reference Genome for Cyclotella cryptica CCMP332, a Model for Cell Wall Morphogenesis, Salinity Adaptation, and Lipid Production in Diatoms (Bacillariophyta).</title>
        <authorList>
            <person name="Roberts W.R."/>
            <person name="Downey K.M."/>
            <person name="Ruck E.C."/>
            <person name="Traller J.C."/>
            <person name="Alverson A.J."/>
        </authorList>
    </citation>
    <scope>NUCLEOTIDE SEQUENCE [LARGE SCALE GENOMIC DNA]</scope>
    <source>
        <strain evidence="1 2">CCMP332</strain>
    </source>
</reference>
<evidence type="ECO:0000313" key="1">
    <source>
        <dbReference type="EMBL" id="KAL3804035.1"/>
    </source>
</evidence>
<evidence type="ECO:0000313" key="2">
    <source>
        <dbReference type="Proteomes" id="UP001516023"/>
    </source>
</evidence>
<dbReference type="AlphaFoldDB" id="A0ABD3QUT4"/>
<dbReference type="Gene3D" id="2.120.10.80">
    <property type="entry name" value="Kelch-type beta propeller"/>
    <property type="match status" value="1"/>
</dbReference>
<name>A0ABD3QUT4_9STRA</name>
<proteinExistence type="predicted"/>